<keyword evidence="6 13" id="KW-1133">Transmembrane helix</keyword>
<feature type="transmembrane region" description="Helical" evidence="13">
    <location>
        <begin position="195"/>
        <end position="219"/>
    </location>
</feature>
<dbReference type="GO" id="GO:0004984">
    <property type="term" value="F:olfactory receptor activity"/>
    <property type="evidence" value="ECO:0007669"/>
    <property type="project" value="InterPro"/>
</dbReference>
<feature type="transmembrane region" description="Helical" evidence="13">
    <location>
        <begin position="271"/>
        <end position="290"/>
    </location>
</feature>
<dbReference type="PROSITE" id="PS00237">
    <property type="entry name" value="G_PROTEIN_RECEP_F1_1"/>
    <property type="match status" value="1"/>
</dbReference>
<feature type="transmembrane region" description="Helical" evidence="13">
    <location>
        <begin position="97"/>
        <end position="119"/>
    </location>
</feature>
<keyword evidence="9" id="KW-1015">Disulfide bond</keyword>
<evidence type="ECO:0000256" key="3">
    <source>
        <dbReference type="ARBA" id="ARBA00022606"/>
    </source>
</evidence>
<keyword evidence="11" id="KW-0325">Glycoprotein</keyword>
<dbReference type="AlphaFoldDB" id="A0A3B1JVW1"/>
<dbReference type="PANTHER" id="PTHR26451">
    <property type="entry name" value="G_PROTEIN_RECEP_F1_2 DOMAIN-CONTAINING PROTEIN"/>
    <property type="match status" value="1"/>
</dbReference>
<dbReference type="InterPro" id="IPR000276">
    <property type="entry name" value="GPCR_Rhodpsn"/>
</dbReference>
<dbReference type="Pfam" id="PF13853">
    <property type="entry name" value="7tm_4"/>
    <property type="match status" value="1"/>
</dbReference>
<organism evidence="15 16">
    <name type="scientific">Astyanax mexicanus</name>
    <name type="common">Blind cave fish</name>
    <name type="synonym">Astyanax fasciatus mexicanus</name>
    <dbReference type="NCBI Taxonomy" id="7994"/>
    <lineage>
        <taxon>Eukaryota</taxon>
        <taxon>Metazoa</taxon>
        <taxon>Chordata</taxon>
        <taxon>Craniata</taxon>
        <taxon>Vertebrata</taxon>
        <taxon>Euteleostomi</taxon>
        <taxon>Actinopterygii</taxon>
        <taxon>Neopterygii</taxon>
        <taxon>Teleostei</taxon>
        <taxon>Ostariophysi</taxon>
        <taxon>Characiformes</taxon>
        <taxon>Characoidei</taxon>
        <taxon>Acestrorhamphidae</taxon>
        <taxon>Acestrorhamphinae</taxon>
        <taxon>Astyanax</taxon>
    </lineage>
</organism>
<reference evidence="16" key="1">
    <citation type="submission" date="2013-03" db="EMBL/GenBank/DDBJ databases">
        <authorList>
            <person name="Jeffery W."/>
            <person name="Warren W."/>
            <person name="Wilson R.K."/>
        </authorList>
    </citation>
    <scope>NUCLEOTIDE SEQUENCE</scope>
    <source>
        <strain evidence="16">female</strain>
    </source>
</reference>
<evidence type="ECO:0000256" key="7">
    <source>
        <dbReference type="ARBA" id="ARBA00023040"/>
    </source>
</evidence>
<evidence type="ECO:0000256" key="13">
    <source>
        <dbReference type="SAM" id="Phobius"/>
    </source>
</evidence>
<evidence type="ECO:0000256" key="12">
    <source>
        <dbReference type="ARBA" id="ARBA00023224"/>
    </source>
</evidence>
<evidence type="ECO:0000313" key="16">
    <source>
        <dbReference type="Proteomes" id="UP000018467"/>
    </source>
</evidence>
<keyword evidence="3" id="KW-0716">Sensory transduction</keyword>
<dbReference type="InterPro" id="IPR017452">
    <property type="entry name" value="GPCR_Rhodpsn_7TM"/>
</dbReference>
<keyword evidence="12" id="KW-0807">Transducer</keyword>
<dbReference type="PRINTS" id="PR00245">
    <property type="entry name" value="OLFACTORYR"/>
</dbReference>
<sequence>MLDNSSKEFVFVLSGLNDTRTNKHIYFSVGLIVYIVTLFVNLTLLFTIILDRSLHEPMYIFICNLYVNGICGASAFYPKILVDLFSDSHVISFTGCMLQIGVIHCYILCEYTCLTAMAYDRYVAICKPLQYHNIMTQRKVVKLLVIIWLFTILEVSAGTALTAQTPLCGNTIDKMYCFYWDVVKLSCTDITVHSLYGYIIICLHFSQAVFITVSYIHIIRACVKSKKERVKFMQTCLPHLITLMNFTVSVLLDIMFARYGSGQDQQALRNIFGMEFMVVPPLLNPIIYGLKMTQIRRRSHLFMLSGKKRLSGSI</sequence>
<evidence type="ECO:0000259" key="14">
    <source>
        <dbReference type="PROSITE" id="PS50262"/>
    </source>
</evidence>
<dbReference type="FunFam" id="1.20.1070.10:FF:000024">
    <property type="entry name" value="Olfactory receptor"/>
    <property type="match status" value="1"/>
</dbReference>
<comment type="subcellular location">
    <subcellularLocation>
        <location evidence="1">Cell membrane</location>
        <topology evidence="1">Multi-pass membrane protein</topology>
    </subcellularLocation>
</comment>
<feature type="domain" description="G-protein coupled receptors family 1 profile" evidence="14">
    <location>
        <begin position="40"/>
        <end position="288"/>
    </location>
</feature>
<dbReference type="Gene3D" id="1.20.1070.10">
    <property type="entry name" value="Rhodopsin 7-helix transmembrane proteins"/>
    <property type="match status" value="1"/>
</dbReference>
<dbReference type="PROSITE" id="PS50262">
    <property type="entry name" value="G_PROTEIN_RECEP_F1_2"/>
    <property type="match status" value="1"/>
</dbReference>
<dbReference type="PANTHER" id="PTHR26451:SF871">
    <property type="entry name" value="ODORANT RECEPTOR-RELATED"/>
    <property type="match status" value="1"/>
</dbReference>
<evidence type="ECO:0000256" key="10">
    <source>
        <dbReference type="ARBA" id="ARBA00023170"/>
    </source>
</evidence>
<feature type="transmembrane region" description="Helical" evidence="13">
    <location>
        <begin position="25"/>
        <end position="46"/>
    </location>
</feature>
<keyword evidence="5" id="KW-0552">Olfaction</keyword>
<proteinExistence type="predicted"/>
<evidence type="ECO:0000256" key="1">
    <source>
        <dbReference type="ARBA" id="ARBA00004651"/>
    </source>
</evidence>
<feature type="transmembrane region" description="Helical" evidence="13">
    <location>
        <begin position="140"/>
        <end position="161"/>
    </location>
</feature>
<evidence type="ECO:0000256" key="8">
    <source>
        <dbReference type="ARBA" id="ARBA00023136"/>
    </source>
</evidence>
<dbReference type="Ensembl" id="ENSAMXT00000050849.1">
    <property type="protein sequence ID" value="ENSAMXP00000045474.1"/>
    <property type="gene ID" value="ENSAMXG00000039824.1"/>
</dbReference>
<feature type="transmembrane region" description="Helical" evidence="13">
    <location>
        <begin position="240"/>
        <end position="259"/>
    </location>
</feature>
<evidence type="ECO:0000256" key="6">
    <source>
        <dbReference type="ARBA" id="ARBA00022989"/>
    </source>
</evidence>
<dbReference type="SUPFAM" id="SSF81321">
    <property type="entry name" value="Family A G protein-coupled receptor-like"/>
    <property type="match status" value="1"/>
</dbReference>
<dbReference type="GO" id="GO:0005549">
    <property type="term" value="F:odorant binding"/>
    <property type="evidence" value="ECO:0007669"/>
    <property type="project" value="TreeGrafter"/>
</dbReference>
<dbReference type="GO" id="GO:0004930">
    <property type="term" value="F:G protein-coupled receptor activity"/>
    <property type="evidence" value="ECO:0007669"/>
    <property type="project" value="UniProtKB-KW"/>
</dbReference>
<keyword evidence="4 13" id="KW-0812">Transmembrane</keyword>
<reference evidence="15" key="4">
    <citation type="submission" date="2025-09" db="UniProtKB">
        <authorList>
            <consortium name="Ensembl"/>
        </authorList>
    </citation>
    <scope>IDENTIFICATION</scope>
</reference>
<dbReference type="InterPro" id="IPR000725">
    <property type="entry name" value="Olfact_rcpt"/>
</dbReference>
<dbReference type="GeneTree" id="ENSGT00950000183023"/>
<dbReference type="InterPro" id="IPR052921">
    <property type="entry name" value="GPCR1_Superfamily_Member"/>
</dbReference>
<feature type="transmembrane region" description="Helical" evidence="13">
    <location>
        <begin position="58"/>
        <end position="77"/>
    </location>
</feature>
<keyword evidence="7" id="KW-0297">G-protein coupled receptor</keyword>
<evidence type="ECO:0000256" key="11">
    <source>
        <dbReference type="ARBA" id="ARBA00023180"/>
    </source>
</evidence>
<evidence type="ECO:0000256" key="2">
    <source>
        <dbReference type="ARBA" id="ARBA00022475"/>
    </source>
</evidence>
<keyword evidence="8 13" id="KW-0472">Membrane</keyword>
<dbReference type="GO" id="GO:0005886">
    <property type="term" value="C:plasma membrane"/>
    <property type="evidence" value="ECO:0007669"/>
    <property type="project" value="UniProtKB-SubCell"/>
</dbReference>
<accession>A0A3B1JVW1</accession>
<keyword evidence="16" id="KW-1185">Reference proteome</keyword>
<keyword evidence="2" id="KW-1003">Cell membrane</keyword>
<evidence type="ECO:0000256" key="4">
    <source>
        <dbReference type="ARBA" id="ARBA00022692"/>
    </source>
</evidence>
<dbReference type="STRING" id="7994.ENSAMXP00000045474"/>
<dbReference type="InParanoid" id="A0A3B1JVW1"/>
<evidence type="ECO:0000256" key="9">
    <source>
        <dbReference type="ARBA" id="ARBA00023157"/>
    </source>
</evidence>
<evidence type="ECO:0000313" key="15">
    <source>
        <dbReference type="Ensembl" id="ENSAMXP00000045474.1"/>
    </source>
</evidence>
<reference evidence="16" key="2">
    <citation type="journal article" date="2014" name="Nat. Commun.">
        <title>The cavefish genome reveals candidate genes for eye loss.</title>
        <authorList>
            <person name="McGaugh S.E."/>
            <person name="Gross J.B."/>
            <person name="Aken B."/>
            <person name="Blin M."/>
            <person name="Borowsky R."/>
            <person name="Chalopin D."/>
            <person name="Hinaux H."/>
            <person name="Jeffery W.R."/>
            <person name="Keene A."/>
            <person name="Ma L."/>
            <person name="Minx P."/>
            <person name="Murphy D."/>
            <person name="O'Quin K.E."/>
            <person name="Retaux S."/>
            <person name="Rohner N."/>
            <person name="Searle S.M."/>
            <person name="Stahl B.A."/>
            <person name="Tabin C."/>
            <person name="Volff J.N."/>
            <person name="Yoshizawa M."/>
            <person name="Warren W.C."/>
        </authorList>
    </citation>
    <scope>NUCLEOTIDE SEQUENCE [LARGE SCALE GENOMIC DNA]</scope>
    <source>
        <strain evidence="16">female</strain>
    </source>
</reference>
<name>A0A3B1JVW1_ASTMX</name>
<protein>
    <recommendedName>
        <fullName evidence="14">G-protein coupled receptors family 1 profile domain-containing protein</fullName>
    </recommendedName>
</protein>
<dbReference type="Proteomes" id="UP000018467">
    <property type="component" value="Unassembled WGS sequence"/>
</dbReference>
<evidence type="ECO:0000256" key="5">
    <source>
        <dbReference type="ARBA" id="ARBA00022725"/>
    </source>
</evidence>
<keyword evidence="10" id="KW-0675">Receptor</keyword>
<dbReference type="Bgee" id="ENSAMXG00000039824">
    <property type="expression patterns" value="Expressed in olfactory epithelium and 10 other cell types or tissues"/>
</dbReference>
<reference evidence="15" key="3">
    <citation type="submission" date="2025-08" db="UniProtKB">
        <authorList>
            <consortium name="Ensembl"/>
        </authorList>
    </citation>
    <scope>IDENTIFICATION</scope>
</reference>